<sequence>MTVTIHIAGPNAGALAIELEAFFAEALGAVPERRGAPAAAGTQRGDLADYAAVAALVLALPGAITATLDLAVRARLAERADRLLERLRGLAGAGDSVSLSAGTALPLDLTRAGRDELLDRLERPTDTD</sequence>
<gene>
    <name evidence="2" type="ORF">FBZ83_109192</name>
</gene>
<dbReference type="EMBL" id="VITH01000009">
    <property type="protein sequence ID" value="TWA80386.1"/>
    <property type="molecule type" value="Genomic_DNA"/>
</dbReference>
<accession>A0A560C6A6</accession>
<evidence type="ECO:0000313" key="3">
    <source>
        <dbReference type="Proteomes" id="UP000318529"/>
    </source>
</evidence>
<organism evidence="2 3">
    <name type="scientific">Azospirillum brasilense</name>
    <dbReference type="NCBI Taxonomy" id="192"/>
    <lineage>
        <taxon>Bacteria</taxon>
        <taxon>Pseudomonadati</taxon>
        <taxon>Pseudomonadota</taxon>
        <taxon>Alphaproteobacteria</taxon>
        <taxon>Rhodospirillales</taxon>
        <taxon>Azospirillaceae</taxon>
        <taxon>Azospirillum</taxon>
    </lineage>
</organism>
<feature type="transmembrane region" description="Helical" evidence="1">
    <location>
        <begin position="50"/>
        <end position="72"/>
    </location>
</feature>
<dbReference type="RefSeq" id="WP_145687359.1">
    <property type="nucleotide sequence ID" value="NZ_VITH01000009.1"/>
</dbReference>
<keyword evidence="1" id="KW-1133">Transmembrane helix</keyword>
<dbReference type="Proteomes" id="UP000318529">
    <property type="component" value="Unassembled WGS sequence"/>
</dbReference>
<evidence type="ECO:0000256" key="1">
    <source>
        <dbReference type="SAM" id="Phobius"/>
    </source>
</evidence>
<name>A0A560C6A6_AZOBR</name>
<dbReference type="AlphaFoldDB" id="A0A560C6A6"/>
<protein>
    <submittedName>
        <fullName evidence="2">Uncharacterized protein</fullName>
    </submittedName>
</protein>
<keyword evidence="1" id="KW-0812">Transmembrane</keyword>
<reference evidence="2 3" key="1">
    <citation type="submission" date="2019-06" db="EMBL/GenBank/DDBJ databases">
        <title>Genomic Encyclopedia of Type Strains, Phase IV (KMG-V): Genome sequencing to study the core and pangenomes of soil and plant-associated prokaryotes.</title>
        <authorList>
            <person name="Whitman W."/>
        </authorList>
    </citation>
    <scope>NUCLEOTIDE SEQUENCE [LARGE SCALE GENOMIC DNA]</scope>
    <source>
        <strain evidence="2 3">BR 11650</strain>
    </source>
</reference>
<evidence type="ECO:0000313" key="2">
    <source>
        <dbReference type="EMBL" id="TWA80386.1"/>
    </source>
</evidence>
<proteinExistence type="predicted"/>
<keyword evidence="1" id="KW-0472">Membrane</keyword>
<comment type="caution">
    <text evidence="2">The sequence shown here is derived from an EMBL/GenBank/DDBJ whole genome shotgun (WGS) entry which is preliminary data.</text>
</comment>